<dbReference type="AlphaFoldDB" id="A0AAE8VV09"/>
<reference evidence="2 3" key="1">
    <citation type="submission" date="2019-03" db="EMBL/GenBank/DDBJ databases">
        <title>Comparative genomic analyses of the sweetpotato soil rot pathogen, Streptomyces ipomoeae.</title>
        <authorList>
            <person name="Ruschel Soares N."/>
            <person name="Badger J.H."/>
            <person name="Huguet-Tapia J.C."/>
            <person name="Clark C.A."/>
            <person name="Pettis G.S."/>
        </authorList>
    </citation>
    <scope>NUCLEOTIDE SEQUENCE [LARGE SCALE GENOMIC DNA]</scope>
    <source>
        <strain evidence="2 3">88-35</strain>
    </source>
</reference>
<name>A0AAE8VV09_9ACTN</name>
<proteinExistence type="predicted"/>
<dbReference type="Proteomes" id="UP000318720">
    <property type="component" value="Unassembled WGS sequence"/>
</dbReference>
<comment type="caution">
    <text evidence="2">The sequence shown here is derived from an EMBL/GenBank/DDBJ whole genome shotgun (WGS) entry which is preliminary data.</text>
</comment>
<sequence length="117" mass="12226">MAALVRVATELGVERRLDLPVLQVVHELLLLGLRQLVERLQQLDRRGGVVVVLQPAAVLGDRQLGRLRLRRGDGGALGGDTGEQQGTGGGGENAGAGGGGECTHGEHAFRMARLGFA</sequence>
<protein>
    <submittedName>
        <fullName evidence="2">Uncharacterized protein</fullName>
    </submittedName>
</protein>
<dbReference type="EMBL" id="SPAZ01000370">
    <property type="protein sequence ID" value="TQE15341.1"/>
    <property type="molecule type" value="Genomic_DNA"/>
</dbReference>
<accession>A0AAE8VV09</accession>
<gene>
    <name evidence="2" type="ORF">Sipo8835_45760</name>
</gene>
<feature type="compositionally biased region" description="Gly residues" evidence="1">
    <location>
        <begin position="74"/>
        <end position="102"/>
    </location>
</feature>
<feature type="region of interest" description="Disordered" evidence="1">
    <location>
        <begin position="71"/>
        <end position="102"/>
    </location>
</feature>
<organism evidence="2 3">
    <name type="scientific">Streptomyces ipomoeae</name>
    <dbReference type="NCBI Taxonomy" id="103232"/>
    <lineage>
        <taxon>Bacteria</taxon>
        <taxon>Bacillati</taxon>
        <taxon>Actinomycetota</taxon>
        <taxon>Actinomycetes</taxon>
        <taxon>Kitasatosporales</taxon>
        <taxon>Streptomycetaceae</taxon>
        <taxon>Streptomyces</taxon>
    </lineage>
</organism>
<evidence type="ECO:0000313" key="2">
    <source>
        <dbReference type="EMBL" id="TQE15341.1"/>
    </source>
</evidence>
<evidence type="ECO:0000313" key="3">
    <source>
        <dbReference type="Proteomes" id="UP000318720"/>
    </source>
</evidence>
<evidence type="ECO:0000256" key="1">
    <source>
        <dbReference type="SAM" id="MobiDB-lite"/>
    </source>
</evidence>